<dbReference type="GeneID" id="113866830"/>
<name>A0A8B8LME6_ABRPR</name>
<evidence type="ECO:0000313" key="1">
    <source>
        <dbReference type="Proteomes" id="UP000694853"/>
    </source>
</evidence>
<organism evidence="1 2">
    <name type="scientific">Abrus precatorius</name>
    <name type="common">Indian licorice</name>
    <name type="synonym">Glycine abrus</name>
    <dbReference type="NCBI Taxonomy" id="3816"/>
    <lineage>
        <taxon>Eukaryota</taxon>
        <taxon>Viridiplantae</taxon>
        <taxon>Streptophyta</taxon>
        <taxon>Embryophyta</taxon>
        <taxon>Tracheophyta</taxon>
        <taxon>Spermatophyta</taxon>
        <taxon>Magnoliopsida</taxon>
        <taxon>eudicotyledons</taxon>
        <taxon>Gunneridae</taxon>
        <taxon>Pentapetalae</taxon>
        <taxon>rosids</taxon>
        <taxon>fabids</taxon>
        <taxon>Fabales</taxon>
        <taxon>Fabaceae</taxon>
        <taxon>Papilionoideae</taxon>
        <taxon>50 kb inversion clade</taxon>
        <taxon>NPAAA clade</taxon>
        <taxon>indigoferoid/millettioid clade</taxon>
        <taxon>Abreae</taxon>
        <taxon>Abrus</taxon>
    </lineage>
</organism>
<keyword evidence="1" id="KW-1185">Reference proteome</keyword>
<sequence length="241" mass="28765">MLEKLAGYFPVDAPRANKEKIRSDVKHYVWDNPYLWKFYSDQVIRRCIPDEEIPSILQFCHASTRKDWSQSLDDALWAHRTAFKTLLRMSPYRVVYRKACHLPVEVKRKAYWAVKTCNIHYDSVGEQRKLQLQELKELRLETYENSRIYKEKTKRYHDKMISRKEFYFSQKVHLFNSRLKLILGKLKSRWFATKVFAHGSVEIQSDSTSKRFTVNGHRLNPFLQNSTTLKEVEEIDLHSSS</sequence>
<dbReference type="KEGG" id="aprc:113866830"/>
<dbReference type="PANTHER" id="PTHR48475">
    <property type="entry name" value="RIBONUCLEASE H"/>
    <property type="match status" value="1"/>
</dbReference>
<dbReference type="RefSeq" id="XP_027357430.1">
    <property type="nucleotide sequence ID" value="XM_027501629.1"/>
</dbReference>
<dbReference type="Gene3D" id="3.30.420.10">
    <property type="entry name" value="Ribonuclease H-like superfamily/Ribonuclease H"/>
    <property type="match status" value="1"/>
</dbReference>
<dbReference type="PANTHER" id="PTHR48475:SF1">
    <property type="entry name" value="RNASE H TYPE-1 DOMAIN-CONTAINING PROTEIN"/>
    <property type="match status" value="1"/>
</dbReference>
<dbReference type="Proteomes" id="UP000694853">
    <property type="component" value="Unplaced"/>
</dbReference>
<reference evidence="2" key="2">
    <citation type="submission" date="2025-08" db="UniProtKB">
        <authorList>
            <consortium name="RefSeq"/>
        </authorList>
    </citation>
    <scope>IDENTIFICATION</scope>
    <source>
        <tissue evidence="2">Young leaves</tissue>
    </source>
</reference>
<dbReference type="GO" id="GO:0003676">
    <property type="term" value="F:nucleic acid binding"/>
    <property type="evidence" value="ECO:0007669"/>
    <property type="project" value="InterPro"/>
</dbReference>
<dbReference type="AlphaFoldDB" id="A0A8B8LME6"/>
<dbReference type="OrthoDB" id="1723222at2759"/>
<gene>
    <name evidence="2" type="primary">LOC113866830</name>
</gene>
<dbReference type="InterPro" id="IPR036397">
    <property type="entry name" value="RNaseH_sf"/>
</dbReference>
<accession>A0A8B8LME6</accession>
<proteinExistence type="predicted"/>
<reference evidence="1" key="1">
    <citation type="journal article" date="2019" name="Toxins">
        <title>Detection of Abrin-Like and Prepropulchellin-Like Toxin Genes and Transcripts Using Whole Genome Sequencing and Full-Length Transcript Sequencing of Abrus precatorius.</title>
        <authorList>
            <person name="Hovde B.T."/>
            <person name="Daligault H.E."/>
            <person name="Hanschen E.R."/>
            <person name="Kunde Y.A."/>
            <person name="Johnson M.B."/>
            <person name="Starkenburg S.R."/>
            <person name="Johnson S.L."/>
        </authorList>
    </citation>
    <scope>NUCLEOTIDE SEQUENCE [LARGE SCALE GENOMIC DNA]</scope>
</reference>
<protein>
    <submittedName>
        <fullName evidence="2">Uncharacterized protein LOC113866830</fullName>
    </submittedName>
</protein>
<evidence type="ECO:0000313" key="2">
    <source>
        <dbReference type="RefSeq" id="XP_027357430.1"/>
    </source>
</evidence>